<dbReference type="InterPro" id="IPR008927">
    <property type="entry name" value="6-PGluconate_DH-like_C_sf"/>
</dbReference>
<evidence type="ECO:0000313" key="10">
    <source>
        <dbReference type="Proteomes" id="UP000066549"/>
    </source>
</evidence>
<dbReference type="PROSITE" id="PS00521">
    <property type="entry name" value="P5CR"/>
    <property type="match status" value="1"/>
</dbReference>
<dbReference type="Gene3D" id="1.10.3730.10">
    <property type="entry name" value="ProC C-terminal domain-like"/>
    <property type="match status" value="1"/>
</dbReference>
<comment type="catalytic activity">
    <reaction evidence="4">
        <text>L-proline + NAD(+) = (S)-1-pyrroline-5-carboxylate + NADH + 2 H(+)</text>
        <dbReference type="Rhea" id="RHEA:14105"/>
        <dbReference type="ChEBI" id="CHEBI:15378"/>
        <dbReference type="ChEBI" id="CHEBI:17388"/>
        <dbReference type="ChEBI" id="CHEBI:57540"/>
        <dbReference type="ChEBI" id="CHEBI:57945"/>
        <dbReference type="ChEBI" id="CHEBI:60039"/>
        <dbReference type="EC" id="1.5.1.2"/>
    </reaction>
</comment>
<keyword evidence="2 4" id="KW-0521">NADP</keyword>
<dbReference type="NCBIfam" id="TIGR00112">
    <property type="entry name" value="proC"/>
    <property type="match status" value="1"/>
</dbReference>
<evidence type="ECO:0000259" key="8">
    <source>
        <dbReference type="Pfam" id="PF14748"/>
    </source>
</evidence>
<dbReference type="GO" id="GO:0055129">
    <property type="term" value="P:L-proline biosynthetic process"/>
    <property type="evidence" value="ECO:0007669"/>
    <property type="project" value="UniProtKB-UniRule"/>
</dbReference>
<evidence type="ECO:0000313" key="9">
    <source>
        <dbReference type="EMBL" id="AKO65471.1"/>
    </source>
</evidence>
<evidence type="ECO:0000256" key="2">
    <source>
        <dbReference type="ARBA" id="ARBA00022857"/>
    </source>
</evidence>
<reference evidence="9 10" key="1">
    <citation type="submission" date="2015-03" db="EMBL/GenBank/DDBJ databases">
        <title>Comparative analysis of the OM43 clade including a novel species from Red Sea uncovers genomic and metabolic diversity among marine methylotrophs.</title>
        <authorList>
            <person name="Jimenez-Infante F."/>
            <person name="Ngugi D.K."/>
            <person name="Vinu M."/>
            <person name="Alam I."/>
            <person name="Kamau A."/>
            <person name="Blom J."/>
            <person name="Bajic V.B."/>
            <person name="Stingl U."/>
        </authorList>
    </citation>
    <scope>NUCLEOTIDE SEQUENCE [LARGE SCALE GENOMIC DNA]</scope>
    <source>
        <strain evidence="9 10">MBRSH7</strain>
    </source>
</reference>
<dbReference type="SUPFAM" id="SSF51735">
    <property type="entry name" value="NAD(P)-binding Rossmann-fold domains"/>
    <property type="match status" value="1"/>
</dbReference>
<dbReference type="Pfam" id="PF14748">
    <property type="entry name" value="P5CR_dimer"/>
    <property type="match status" value="1"/>
</dbReference>
<protein>
    <recommendedName>
        <fullName evidence="4 5">Pyrroline-5-carboxylate reductase</fullName>
        <shortName evidence="4">P5C reductase</shortName>
        <shortName evidence="4">P5CR</shortName>
        <ecNumber evidence="4 5">1.5.1.2</ecNumber>
    </recommendedName>
    <alternativeName>
        <fullName evidence="4">PCA reductase</fullName>
    </alternativeName>
</protein>
<name>A0A0H4IWX4_9PROT</name>
<comment type="catalytic activity">
    <reaction evidence="4 6">
        <text>L-proline + NADP(+) = (S)-1-pyrroline-5-carboxylate + NADPH + 2 H(+)</text>
        <dbReference type="Rhea" id="RHEA:14109"/>
        <dbReference type="ChEBI" id="CHEBI:15378"/>
        <dbReference type="ChEBI" id="CHEBI:17388"/>
        <dbReference type="ChEBI" id="CHEBI:57783"/>
        <dbReference type="ChEBI" id="CHEBI:58349"/>
        <dbReference type="ChEBI" id="CHEBI:60039"/>
        <dbReference type="EC" id="1.5.1.2"/>
    </reaction>
</comment>
<dbReference type="InterPro" id="IPR028939">
    <property type="entry name" value="P5C_Rdtase_cat_N"/>
</dbReference>
<dbReference type="Pfam" id="PF03807">
    <property type="entry name" value="F420_oxidored"/>
    <property type="match status" value="1"/>
</dbReference>
<dbReference type="EC" id="1.5.1.2" evidence="4 5"/>
<dbReference type="PATRIC" id="fig|1623450.3.peg.308"/>
<keyword evidence="4 6" id="KW-0028">Amino-acid biosynthesis</keyword>
<feature type="domain" description="Pyrroline-5-carboxylate reductase dimerisation" evidence="8">
    <location>
        <begin position="155"/>
        <end position="258"/>
    </location>
</feature>
<keyword evidence="4" id="KW-0963">Cytoplasm</keyword>
<sequence length="268" mass="29741">MTKITFVGCGNMAQAMISGLRASKQKFHIYVIEKNKELKNKIQQELKVEIIDNLDHLQTDIVILSVKPKDICVACKNLNVNESVVISIAAGIGLDTIKNHLNGHQKLVRVMPNLNAFEGKSINAIYFDALIEPEDRKIIDSIFSSIGHNIVFDDESMIDQSTAVSGSGPAYVFYLMQSFIEAANKIGLPLEESKKLVYETFAGACATAKKNLDDLDMLIENVSSKGGTTEAAIKTFDERNLKEVFNQAVKNAYNRALEINQENKKINQ</sequence>
<dbReference type="SUPFAM" id="SSF48179">
    <property type="entry name" value="6-phosphogluconate dehydrogenase C-terminal domain-like"/>
    <property type="match status" value="1"/>
</dbReference>
<dbReference type="UniPathway" id="UPA00098">
    <property type="reaction ID" value="UER00361"/>
</dbReference>
<comment type="function">
    <text evidence="4">Catalyzes the reduction of 1-pyrroline-5-carboxylate (PCA) to L-proline.</text>
</comment>
<keyword evidence="10" id="KW-1185">Reference proteome</keyword>
<feature type="domain" description="Pyrroline-5-carboxylate reductase catalytic N-terminal" evidence="7">
    <location>
        <begin position="3"/>
        <end position="91"/>
    </location>
</feature>
<evidence type="ECO:0000256" key="6">
    <source>
        <dbReference type="RuleBase" id="RU003903"/>
    </source>
</evidence>
<dbReference type="Gene3D" id="3.40.50.720">
    <property type="entry name" value="NAD(P)-binding Rossmann-like Domain"/>
    <property type="match status" value="1"/>
</dbReference>
<dbReference type="FunFam" id="1.10.3730.10:FF:000001">
    <property type="entry name" value="Pyrroline-5-carboxylate reductase"/>
    <property type="match status" value="1"/>
</dbReference>
<evidence type="ECO:0000256" key="4">
    <source>
        <dbReference type="HAMAP-Rule" id="MF_01925"/>
    </source>
</evidence>
<keyword evidence="3 4" id="KW-0560">Oxidoreductase</keyword>
<organism evidence="9 10">
    <name type="scientific">Methylophilales bacterium MBRS-H7</name>
    <dbReference type="NCBI Taxonomy" id="1623450"/>
    <lineage>
        <taxon>Bacteria</taxon>
        <taxon>Pseudomonadati</taxon>
        <taxon>Pseudomonadota</taxon>
        <taxon>Betaproteobacteria</taxon>
        <taxon>Nitrosomonadales</taxon>
        <taxon>OM43 clade</taxon>
    </lineage>
</organism>
<comment type="similarity">
    <text evidence="1 4 6">Belongs to the pyrroline-5-carboxylate reductase family.</text>
</comment>
<dbReference type="AlphaFoldDB" id="A0A0H4IWX4"/>
<dbReference type="GO" id="GO:0004735">
    <property type="term" value="F:pyrroline-5-carboxylate reductase activity"/>
    <property type="evidence" value="ECO:0007669"/>
    <property type="project" value="UniProtKB-UniRule"/>
</dbReference>
<proteinExistence type="inferred from homology"/>
<evidence type="ECO:0000256" key="3">
    <source>
        <dbReference type="ARBA" id="ARBA00023002"/>
    </source>
</evidence>
<dbReference type="EMBL" id="CP011002">
    <property type="protein sequence ID" value="AKO65471.1"/>
    <property type="molecule type" value="Genomic_DNA"/>
</dbReference>
<dbReference type="PANTHER" id="PTHR11645">
    <property type="entry name" value="PYRROLINE-5-CARBOXYLATE REDUCTASE"/>
    <property type="match status" value="1"/>
</dbReference>
<dbReference type="OrthoDB" id="9805754at2"/>
<comment type="subcellular location">
    <subcellularLocation>
        <location evidence="4">Cytoplasm</location>
    </subcellularLocation>
</comment>
<evidence type="ECO:0000259" key="7">
    <source>
        <dbReference type="Pfam" id="PF03807"/>
    </source>
</evidence>
<dbReference type="PANTHER" id="PTHR11645:SF0">
    <property type="entry name" value="PYRROLINE-5-CARBOXYLATE REDUCTASE 3"/>
    <property type="match status" value="1"/>
</dbReference>
<evidence type="ECO:0000256" key="1">
    <source>
        <dbReference type="ARBA" id="ARBA00005525"/>
    </source>
</evidence>
<evidence type="ECO:0000256" key="5">
    <source>
        <dbReference type="NCBIfam" id="TIGR00112"/>
    </source>
</evidence>
<dbReference type="InterPro" id="IPR000304">
    <property type="entry name" value="Pyrroline-COOH_reductase"/>
</dbReference>
<dbReference type="PIRSF" id="PIRSF000193">
    <property type="entry name" value="Pyrrol-5-carb_rd"/>
    <property type="match status" value="1"/>
</dbReference>
<dbReference type="InterPro" id="IPR053790">
    <property type="entry name" value="P5CR-like_CS"/>
</dbReference>
<comment type="pathway">
    <text evidence="4 6">Amino-acid biosynthesis; L-proline biosynthesis; L-proline from L-glutamate 5-semialdehyde: step 1/1.</text>
</comment>
<dbReference type="Proteomes" id="UP000066549">
    <property type="component" value="Chromosome"/>
</dbReference>
<dbReference type="HAMAP" id="MF_01925">
    <property type="entry name" value="P5C_reductase"/>
    <property type="match status" value="1"/>
</dbReference>
<keyword evidence="4 6" id="KW-0641">Proline biosynthesis</keyword>
<dbReference type="InterPro" id="IPR029036">
    <property type="entry name" value="P5CR_dimer"/>
</dbReference>
<dbReference type="GO" id="GO:0005737">
    <property type="term" value="C:cytoplasm"/>
    <property type="evidence" value="ECO:0007669"/>
    <property type="project" value="UniProtKB-SubCell"/>
</dbReference>
<gene>
    <name evidence="4" type="primary">proC</name>
    <name evidence="9" type="ORF">VI33_01550</name>
</gene>
<accession>A0A0H4IWX4</accession>
<dbReference type="InterPro" id="IPR036291">
    <property type="entry name" value="NAD(P)-bd_dom_sf"/>
</dbReference>